<keyword evidence="6" id="KW-0175">Coiled coil</keyword>
<keyword evidence="5" id="KW-0539">Nucleus</keyword>
<feature type="compositionally biased region" description="Polar residues" evidence="7">
    <location>
        <begin position="23"/>
        <end position="37"/>
    </location>
</feature>
<evidence type="ECO:0000313" key="9">
    <source>
        <dbReference type="EMBL" id="CEP23941.1"/>
    </source>
</evidence>
<feature type="compositionally biased region" description="Low complexity" evidence="7">
    <location>
        <begin position="248"/>
        <end position="259"/>
    </location>
</feature>
<feature type="domain" description="BZIP" evidence="8">
    <location>
        <begin position="267"/>
        <end position="319"/>
    </location>
</feature>
<feature type="compositionally biased region" description="Basic residues" evidence="7">
    <location>
        <begin position="217"/>
        <end position="227"/>
    </location>
</feature>
<dbReference type="EMBL" id="CDQK01000005">
    <property type="protein sequence ID" value="CEP23941.1"/>
    <property type="molecule type" value="Genomic_DNA"/>
</dbReference>
<proteinExistence type="predicted"/>
<evidence type="ECO:0000256" key="1">
    <source>
        <dbReference type="ARBA" id="ARBA00004123"/>
    </source>
</evidence>
<keyword evidence="4" id="KW-0804">Transcription</keyword>
<evidence type="ECO:0000256" key="6">
    <source>
        <dbReference type="SAM" id="Coils"/>
    </source>
</evidence>
<evidence type="ECO:0000256" key="2">
    <source>
        <dbReference type="ARBA" id="ARBA00023015"/>
    </source>
</evidence>
<evidence type="ECO:0000256" key="4">
    <source>
        <dbReference type="ARBA" id="ARBA00023163"/>
    </source>
</evidence>
<evidence type="ECO:0000259" key="8">
    <source>
        <dbReference type="PROSITE" id="PS50217"/>
    </source>
</evidence>
<protein>
    <recommendedName>
        <fullName evidence="8">BZIP domain-containing protein</fullName>
    </recommendedName>
</protein>
<dbReference type="Gene3D" id="1.20.5.170">
    <property type="match status" value="1"/>
</dbReference>
<dbReference type="CDD" id="cd14687">
    <property type="entry name" value="bZIP_ATF2"/>
    <property type="match status" value="1"/>
</dbReference>
<dbReference type="PROSITE" id="PS50217">
    <property type="entry name" value="BZIP"/>
    <property type="match status" value="1"/>
</dbReference>
<evidence type="ECO:0000256" key="7">
    <source>
        <dbReference type="SAM" id="MobiDB-lite"/>
    </source>
</evidence>
<dbReference type="GO" id="GO:0005634">
    <property type="term" value="C:nucleus"/>
    <property type="evidence" value="ECO:0007669"/>
    <property type="project" value="UniProtKB-SubCell"/>
</dbReference>
<dbReference type="SUPFAM" id="SSF57959">
    <property type="entry name" value="Leucine zipper domain"/>
    <property type="match status" value="1"/>
</dbReference>
<dbReference type="InterPro" id="IPR051027">
    <property type="entry name" value="bZIP_transcription_factors"/>
</dbReference>
<feature type="coiled-coil region" evidence="6">
    <location>
        <begin position="285"/>
        <end position="319"/>
    </location>
</feature>
<organism evidence="9 10">
    <name type="scientific">Cyberlindnera jadinii (strain ATCC 18201 / CBS 1600 / BCRC 20928 / JCM 3617 / NBRC 0987 / NRRL Y-1542)</name>
    <name type="common">Torula yeast</name>
    <name type="synonym">Candida utilis</name>
    <dbReference type="NCBI Taxonomy" id="983966"/>
    <lineage>
        <taxon>Eukaryota</taxon>
        <taxon>Fungi</taxon>
        <taxon>Dikarya</taxon>
        <taxon>Ascomycota</taxon>
        <taxon>Saccharomycotina</taxon>
        <taxon>Saccharomycetes</taxon>
        <taxon>Phaffomycetales</taxon>
        <taxon>Phaffomycetaceae</taxon>
        <taxon>Cyberlindnera</taxon>
    </lineage>
</organism>
<feature type="compositionally biased region" description="Polar residues" evidence="7">
    <location>
        <begin position="1"/>
        <end position="15"/>
    </location>
</feature>
<dbReference type="InterPro" id="IPR020956">
    <property type="entry name" value="TF_Aft1_OSM"/>
</dbReference>
<dbReference type="GO" id="GO:0003677">
    <property type="term" value="F:DNA binding"/>
    <property type="evidence" value="ECO:0007669"/>
    <property type="project" value="UniProtKB-KW"/>
</dbReference>
<feature type="region of interest" description="Disordered" evidence="7">
    <location>
        <begin position="207"/>
        <end position="281"/>
    </location>
</feature>
<dbReference type="Pfam" id="PF11785">
    <property type="entry name" value="Aft1_OSA"/>
    <property type="match status" value="1"/>
</dbReference>
<dbReference type="Proteomes" id="UP000038830">
    <property type="component" value="Unassembled WGS sequence"/>
</dbReference>
<gene>
    <name evidence="9" type="ORF">BN1211_4642</name>
</gene>
<feature type="region of interest" description="Disordered" evidence="7">
    <location>
        <begin position="144"/>
        <end position="172"/>
    </location>
</feature>
<name>A0A0H5C737_CYBJN</name>
<comment type="subcellular location">
    <subcellularLocation>
        <location evidence="1">Nucleus</location>
    </subcellularLocation>
</comment>
<feature type="compositionally biased region" description="Basic and acidic residues" evidence="7">
    <location>
        <begin position="229"/>
        <end position="245"/>
    </location>
</feature>
<feature type="compositionally biased region" description="Basic and acidic residues" evidence="7">
    <location>
        <begin position="144"/>
        <end position="159"/>
    </location>
</feature>
<keyword evidence="3" id="KW-0238">DNA-binding</keyword>
<dbReference type="PANTHER" id="PTHR19304">
    <property type="entry name" value="CYCLIC-AMP RESPONSE ELEMENT BINDING PROTEIN"/>
    <property type="match status" value="1"/>
</dbReference>
<dbReference type="InterPro" id="IPR004827">
    <property type="entry name" value="bZIP"/>
</dbReference>
<dbReference type="InterPro" id="IPR046347">
    <property type="entry name" value="bZIP_sf"/>
</dbReference>
<feature type="compositionally biased region" description="Low complexity" evidence="7">
    <location>
        <begin position="64"/>
        <end position="76"/>
    </location>
</feature>
<dbReference type="InterPro" id="IPR002112">
    <property type="entry name" value="Leuzip_Jun"/>
</dbReference>
<keyword evidence="2" id="KW-0805">Transcription regulation</keyword>
<dbReference type="GO" id="GO:0003700">
    <property type="term" value="F:DNA-binding transcription factor activity"/>
    <property type="evidence" value="ECO:0007669"/>
    <property type="project" value="InterPro"/>
</dbReference>
<evidence type="ECO:0000313" key="10">
    <source>
        <dbReference type="Proteomes" id="UP000038830"/>
    </source>
</evidence>
<dbReference type="AlphaFoldDB" id="A0A0H5C737"/>
<evidence type="ECO:0000256" key="3">
    <source>
        <dbReference type="ARBA" id="ARBA00023125"/>
    </source>
</evidence>
<evidence type="ECO:0000256" key="5">
    <source>
        <dbReference type="ARBA" id="ARBA00023242"/>
    </source>
</evidence>
<dbReference type="PRINTS" id="PR00043">
    <property type="entry name" value="LEUZIPPRJUN"/>
</dbReference>
<feature type="compositionally biased region" description="Basic and acidic residues" evidence="7">
    <location>
        <begin position="266"/>
        <end position="278"/>
    </location>
</feature>
<sequence length="485" mass="51457">MSQGPLSTAASSKTSFDLEPNPFEQSFASKDGQSSTAGGSGEKPPTIGGLGTSPQILTPGGRKLPPLVLSPNVPSSWGNTQYVRTGLTPNDSNIRTGLTPGGQSFPHSLQNMSLPGVATPGSLGFPGGLTPGLSSFLASSTKDFDQQLQADDRSVRTDTTDANASTNTNASANTNTTADIAASTSTMQAATADAVTKQNALRANGDDSVILNDAKPKGKRGRKRTGKAKQVEAEERKAKKPKSESEGENNGINNDNSNGNDEDATEEQKRKSFLERNRMAASKCRKRKKEQIIKMENDLNFYLNEYNNLTSALDQLRQQSLLLHQSIVEGKQASALSPIVDTILQTINGTNYIARLRGDNPSHIVPTVQPIKSEFATTTQQQQQQQQQQLAASVPIAPPVTTVTVPGGPIQTSPQVGAQVVQGPQLTVDGQLRQQITTNGVNIAPPEILPVQIQGQAVVPPQVVVVSGNGKVTQLENMNQWAPAQ</sequence>
<feature type="compositionally biased region" description="Low complexity" evidence="7">
    <location>
        <begin position="160"/>
        <end position="172"/>
    </location>
</feature>
<feature type="region of interest" description="Disordered" evidence="7">
    <location>
        <begin position="1"/>
        <end position="77"/>
    </location>
</feature>
<accession>A0A0H5C737</accession>
<dbReference type="SMART" id="SM00338">
    <property type="entry name" value="BRLZ"/>
    <property type="match status" value="1"/>
</dbReference>
<reference evidence="10" key="1">
    <citation type="journal article" date="2015" name="J. Biotechnol.">
        <title>The structure of the Cyberlindnera jadinii genome and its relation to Candida utilis analyzed by the occurrence of single nucleotide polymorphisms.</title>
        <authorList>
            <person name="Rupp O."/>
            <person name="Brinkrolf K."/>
            <person name="Buerth C."/>
            <person name="Kunigo M."/>
            <person name="Schneider J."/>
            <person name="Jaenicke S."/>
            <person name="Goesmann A."/>
            <person name="Puehler A."/>
            <person name="Jaeger K.-E."/>
            <person name="Ernst J.F."/>
        </authorList>
    </citation>
    <scope>NUCLEOTIDE SEQUENCE [LARGE SCALE GENOMIC DNA]</scope>
    <source>
        <strain evidence="10">ATCC 18201 / CBS 1600 / BCRC 20928 / JCM 3617 / NBRC 0987 / NRRL Y-1542</strain>
    </source>
</reference>